<reference evidence="1" key="1">
    <citation type="submission" date="2014-09" db="EMBL/GenBank/DDBJ databases">
        <authorList>
            <person name="Magalhaes I.L.F."/>
            <person name="Oliveira U."/>
            <person name="Santos F.R."/>
            <person name="Vidigal T.H.D.A."/>
            <person name="Brescovit A.D."/>
            <person name="Santos A.J."/>
        </authorList>
    </citation>
    <scope>NUCLEOTIDE SEQUENCE</scope>
    <source>
        <tissue evidence="1">Shoot tissue taken approximately 20 cm above the soil surface</tissue>
    </source>
</reference>
<name>A0A0A9BAQ3_ARUDO</name>
<dbReference type="AlphaFoldDB" id="A0A0A9BAQ3"/>
<evidence type="ECO:0000313" key="1">
    <source>
        <dbReference type="EMBL" id="JAD56387.1"/>
    </source>
</evidence>
<proteinExistence type="predicted"/>
<sequence>MATSSFRCIFTHLKKNLDHGEKTFPWLCLKRGEYRIL</sequence>
<reference evidence="1" key="2">
    <citation type="journal article" date="2015" name="Data Brief">
        <title>Shoot transcriptome of the giant reed, Arundo donax.</title>
        <authorList>
            <person name="Barrero R.A."/>
            <person name="Guerrero F.D."/>
            <person name="Moolhuijzen P."/>
            <person name="Goolsby J.A."/>
            <person name="Tidwell J."/>
            <person name="Bellgard S.E."/>
            <person name="Bellgard M.I."/>
        </authorList>
    </citation>
    <scope>NUCLEOTIDE SEQUENCE</scope>
    <source>
        <tissue evidence="1">Shoot tissue taken approximately 20 cm above the soil surface</tissue>
    </source>
</reference>
<accession>A0A0A9BAQ3</accession>
<dbReference type="EMBL" id="GBRH01241508">
    <property type="protein sequence ID" value="JAD56387.1"/>
    <property type="molecule type" value="Transcribed_RNA"/>
</dbReference>
<protein>
    <submittedName>
        <fullName evidence="1">Uncharacterized protein</fullName>
    </submittedName>
</protein>
<organism evidence="1">
    <name type="scientific">Arundo donax</name>
    <name type="common">Giant reed</name>
    <name type="synonym">Donax arundinaceus</name>
    <dbReference type="NCBI Taxonomy" id="35708"/>
    <lineage>
        <taxon>Eukaryota</taxon>
        <taxon>Viridiplantae</taxon>
        <taxon>Streptophyta</taxon>
        <taxon>Embryophyta</taxon>
        <taxon>Tracheophyta</taxon>
        <taxon>Spermatophyta</taxon>
        <taxon>Magnoliopsida</taxon>
        <taxon>Liliopsida</taxon>
        <taxon>Poales</taxon>
        <taxon>Poaceae</taxon>
        <taxon>PACMAD clade</taxon>
        <taxon>Arundinoideae</taxon>
        <taxon>Arundineae</taxon>
        <taxon>Arundo</taxon>
    </lineage>
</organism>